<dbReference type="Proteomes" id="UP000187455">
    <property type="component" value="Unassembled WGS sequence"/>
</dbReference>
<comment type="caution">
    <text evidence="2">The sequence shown here is derived from an EMBL/GenBank/DDBJ whole genome shotgun (WGS) entry which is preliminary data.</text>
</comment>
<sequence>MYLKLYELLVFKAGITGMLPTEGLKPELKDSTSLNDKNPPNTSSRTNSTYGLKSSHRLEASVETHTEVWLYTSTADFLQKKMSRTNT</sequence>
<reference evidence="2 3" key="1">
    <citation type="journal article" date="2016" name="Mol. Biol. Evol.">
        <title>Genome-Wide Survey of Gut Fungi (Harpellales) Reveals the First Horizontally Transferred Ubiquitin Gene from a Mosquito Host.</title>
        <authorList>
            <person name="Wang Y."/>
            <person name="White M.M."/>
            <person name="Kvist S."/>
            <person name="Moncalvo J.M."/>
        </authorList>
    </citation>
    <scope>NUCLEOTIDE SEQUENCE [LARGE SCALE GENOMIC DNA]</scope>
    <source>
        <strain evidence="2 3">ALG-7-W6</strain>
    </source>
</reference>
<evidence type="ECO:0000313" key="3">
    <source>
        <dbReference type="Proteomes" id="UP000187455"/>
    </source>
</evidence>
<evidence type="ECO:0000313" key="2">
    <source>
        <dbReference type="EMBL" id="OLY85027.1"/>
    </source>
</evidence>
<evidence type="ECO:0000256" key="1">
    <source>
        <dbReference type="SAM" id="MobiDB-lite"/>
    </source>
</evidence>
<dbReference type="AlphaFoldDB" id="A0A1R0H7A5"/>
<gene>
    <name evidence="2" type="ORF">AYI68_g799</name>
</gene>
<keyword evidence="3" id="KW-1185">Reference proteome</keyword>
<accession>A0A1R0H7A5</accession>
<proteinExistence type="predicted"/>
<name>A0A1R0H7A5_9FUNG</name>
<protein>
    <submittedName>
        <fullName evidence="2">Uncharacterized protein</fullName>
    </submittedName>
</protein>
<feature type="region of interest" description="Disordered" evidence="1">
    <location>
        <begin position="26"/>
        <end position="53"/>
    </location>
</feature>
<feature type="compositionally biased region" description="Polar residues" evidence="1">
    <location>
        <begin position="31"/>
        <end position="52"/>
    </location>
</feature>
<dbReference type="EMBL" id="LSSL01000268">
    <property type="protein sequence ID" value="OLY85027.1"/>
    <property type="molecule type" value="Genomic_DNA"/>
</dbReference>
<organism evidence="2 3">
    <name type="scientific">Smittium mucronatum</name>
    <dbReference type="NCBI Taxonomy" id="133383"/>
    <lineage>
        <taxon>Eukaryota</taxon>
        <taxon>Fungi</taxon>
        <taxon>Fungi incertae sedis</taxon>
        <taxon>Zoopagomycota</taxon>
        <taxon>Kickxellomycotina</taxon>
        <taxon>Harpellomycetes</taxon>
        <taxon>Harpellales</taxon>
        <taxon>Legeriomycetaceae</taxon>
        <taxon>Smittium</taxon>
    </lineage>
</organism>